<name>A0A1F5FGR8_9BACT</name>
<dbReference type="AlphaFoldDB" id="A0A1F5FGR8"/>
<feature type="domain" description="Dinitrogenase iron-molybdenum cofactor biosynthesis" evidence="1">
    <location>
        <begin position="15"/>
        <end position="105"/>
    </location>
</feature>
<dbReference type="EMBL" id="MFAF01000025">
    <property type="protein sequence ID" value="OGD78791.1"/>
    <property type="molecule type" value="Genomic_DNA"/>
</dbReference>
<comment type="caution">
    <text evidence="2">The sequence shown here is derived from an EMBL/GenBank/DDBJ whole genome shotgun (WGS) entry which is preliminary data.</text>
</comment>
<dbReference type="InterPro" id="IPR003731">
    <property type="entry name" value="Di-Nase_FeMo-co_biosynth"/>
</dbReference>
<evidence type="ECO:0000313" key="2">
    <source>
        <dbReference type="EMBL" id="OGD78791.1"/>
    </source>
</evidence>
<evidence type="ECO:0000259" key="1">
    <source>
        <dbReference type="Pfam" id="PF02579"/>
    </source>
</evidence>
<dbReference type="InterPro" id="IPR051840">
    <property type="entry name" value="NifX/NifY_domain"/>
</dbReference>
<dbReference type="STRING" id="1817816.A2Y64_07860"/>
<sequence>MLIAFTAAGKGGLKADVDPRFGRASRFVIVDTESGDAVDEFDNPAVNADHGAGPQAAALVAEHGARGVVSGDFGPKAQAALEGLGLGMWKVKNPATVEATLRLYREGGLEEIKSPR</sequence>
<protein>
    <recommendedName>
        <fullName evidence="1">Dinitrogenase iron-molybdenum cofactor biosynthesis domain-containing protein</fullName>
    </recommendedName>
</protein>
<dbReference type="InterPro" id="IPR036105">
    <property type="entry name" value="DiNase_FeMo-co_biosyn_sf"/>
</dbReference>
<organism evidence="2 3">
    <name type="scientific">Candidatus Coatesbacteria bacterium RBG_13_66_14</name>
    <dbReference type="NCBI Taxonomy" id="1817816"/>
    <lineage>
        <taxon>Bacteria</taxon>
        <taxon>Candidatus Coatesiibacteriota</taxon>
    </lineage>
</organism>
<dbReference type="Gene3D" id="3.30.420.130">
    <property type="entry name" value="Dinitrogenase iron-molybdenum cofactor biosynthesis domain"/>
    <property type="match status" value="1"/>
</dbReference>
<gene>
    <name evidence="2" type="ORF">A2Y64_07860</name>
</gene>
<dbReference type="Proteomes" id="UP000177187">
    <property type="component" value="Unassembled WGS sequence"/>
</dbReference>
<accession>A0A1F5FGR8</accession>
<dbReference type="PANTHER" id="PTHR33937">
    <property type="entry name" value="IRON-MOLYBDENUM PROTEIN-RELATED-RELATED"/>
    <property type="match status" value="1"/>
</dbReference>
<dbReference type="Pfam" id="PF02579">
    <property type="entry name" value="Nitro_FeMo-Co"/>
    <property type="match status" value="1"/>
</dbReference>
<evidence type="ECO:0000313" key="3">
    <source>
        <dbReference type="Proteomes" id="UP000177187"/>
    </source>
</evidence>
<dbReference type="PANTHER" id="PTHR33937:SF2">
    <property type="entry name" value="DINITROGENASE IRON-MOLYBDENUM COFACTOR BIOSYNTHESIS DOMAIN-CONTAINING PROTEIN"/>
    <property type="match status" value="1"/>
</dbReference>
<reference evidence="2 3" key="1">
    <citation type="journal article" date="2016" name="Nat. Commun.">
        <title>Thousands of microbial genomes shed light on interconnected biogeochemical processes in an aquifer system.</title>
        <authorList>
            <person name="Anantharaman K."/>
            <person name="Brown C.T."/>
            <person name="Hug L.A."/>
            <person name="Sharon I."/>
            <person name="Castelle C.J."/>
            <person name="Probst A.J."/>
            <person name="Thomas B.C."/>
            <person name="Singh A."/>
            <person name="Wilkins M.J."/>
            <person name="Karaoz U."/>
            <person name="Brodie E.L."/>
            <person name="Williams K.H."/>
            <person name="Hubbard S.S."/>
            <person name="Banfield J.F."/>
        </authorList>
    </citation>
    <scope>NUCLEOTIDE SEQUENCE [LARGE SCALE GENOMIC DNA]</scope>
</reference>
<proteinExistence type="predicted"/>
<dbReference type="SUPFAM" id="SSF53146">
    <property type="entry name" value="Nitrogenase accessory factor-like"/>
    <property type="match status" value="1"/>
</dbReference>